<accession>A0A1H8K8I1</accession>
<dbReference type="Proteomes" id="UP000183898">
    <property type="component" value="Unassembled WGS sequence"/>
</dbReference>
<dbReference type="InterPro" id="IPR000595">
    <property type="entry name" value="cNMP-bd_dom"/>
</dbReference>
<dbReference type="CDD" id="cd00038">
    <property type="entry name" value="CAP_ED"/>
    <property type="match status" value="1"/>
</dbReference>
<proteinExistence type="predicted"/>
<gene>
    <name evidence="5" type="ORF">SAMN05216404_10864</name>
</gene>
<evidence type="ECO:0000256" key="3">
    <source>
        <dbReference type="ARBA" id="ARBA00023163"/>
    </source>
</evidence>
<dbReference type="SUPFAM" id="SSF51206">
    <property type="entry name" value="cAMP-binding domain-like"/>
    <property type="match status" value="1"/>
</dbReference>
<dbReference type="PROSITE" id="PS51063">
    <property type="entry name" value="HTH_CRP_2"/>
    <property type="match status" value="1"/>
</dbReference>
<name>A0A1H8K8I1_9PROT</name>
<dbReference type="GO" id="GO:0003700">
    <property type="term" value="F:DNA-binding transcription factor activity"/>
    <property type="evidence" value="ECO:0007669"/>
    <property type="project" value="TreeGrafter"/>
</dbReference>
<evidence type="ECO:0000313" key="5">
    <source>
        <dbReference type="EMBL" id="SEN89339.1"/>
    </source>
</evidence>
<evidence type="ECO:0000256" key="1">
    <source>
        <dbReference type="ARBA" id="ARBA00023015"/>
    </source>
</evidence>
<dbReference type="InterPro" id="IPR012318">
    <property type="entry name" value="HTH_CRP"/>
</dbReference>
<dbReference type="SUPFAM" id="SSF46785">
    <property type="entry name" value="Winged helix' DNA-binding domain"/>
    <property type="match status" value="1"/>
</dbReference>
<feature type="domain" description="HTH crp-type" evidence="4">
    <location>
        <begin position="266"/>
        <end position="332"/>
    </location>
</feature>
<dbReference type="InterPro" id="IPR014710">
    <property type="entry name" value="RmlC-like_jellyroll"/>
</dbReference>
<keyword evidence="5" id="KW-0418">Kinase</keyword>
<keyword evidence="3" id="KW-0804">Transcription</keyword>
<dbReference type="InterPro" id="IPR036388">
    <property type="entry name" value="WH-like_DNA-bd_sf"/>
</dbReference>
<keyword evidence="5" id="KW-0808">Transferase</keyword>
<dbReference type="Pfam" id="PF00027">
    <property type="entry name" value="cNMP_binding"/>
    <property type="match status" value="1"/>
</dbReference>
<evidence type="ECO:0000256" key="2">
    <source>
        <dbReference type="ARBA" id="ARBA00023125"/>
    </source>
</evidence>
<sequence>MKVKGWGNKQKPKADLRGGCLENDLKLIYHPLQLYPASPYFPYSIFLWTLPETCLPQHLAPCSSLPIVPRLFPELFRRLRINELEDQESRPRPCPSGRGSRVYFSPMEKSEEKEIICRMFSSPLPHPSQNHLLAALPATELGDLIPHLELIHVRPGDILCEAGDQLPYAYFPASAIISLHYILENGASSEIANVGREGMLGVSLFMGGETTSSRATVQIPGFAYRLKATFLPQELNRGRQLQWILLRYSHALITQIAQIGVCNRYHTIEQQLCRWFLLTLDRLDSSEMSMTQELIANALGVSRESVAGVAGKLQRRGIIRYHRGHITVLNRTGLETGACECYETIKKEFDDALDDMGKPALYQGNQSSRKALPLL</sequence>
<dbReference type="InterPro" id="IPR036390">
    <property type="entry name" value="WH_DNA-bd_sf"/>
</dbReference>
<organism evidence="5 6">
    <name type="scientific">Nitrosospira multiformis</name>
    <dbReference type="NCBI Taxonomy" id="1231"/>
    <lineage>
        <taxon>Bacteria</taxon>
        <taxon>Pseudomonadati</taxon>
        <taxon>Pseudomonadota</taxon>
        <taxon>Betaproteobacteria</taxon>
        <taxon>Nitrosomonadales</taxon>
        <taxon>Nitrosomonadaceae</taxon>
        <taxon>Nitrosospira</taxon>
    </lineage>
</organism>
<protein>
    <submittedName>
        <fullName evidence="5">cAMP-binding domain of CRP or a regulatory subunit of cAMP-dependent protein kinases</fullName>
    </submittedName>
</protein>
<dbReference type="GO" id="GO:0016301">
    <property type="term" value="F:kinase activity"/>
    <property type="evidence" value="ECO:0007669"/>
    <property type="project" value="UniProtKB-KW"/>
</dbReference>
<evidence type="ECO:0000313" key="6">
    <source>
        <dbReference type="Proteomes" id="UP000183898"/>
    </source>
</evidence>
<dbReference type="InterPro" id="IPR050397">
    <property type="entry name" value="Env_Response_Regulators"/>
</dbReference>
<dbReference type="EMBL" id="FOCT01000008">
    <property type="protein sequence ID" value="SEN89339.1"/>
    <property type="molecule type" value="Genomic_DNA"/>
</dbReference>
<dbReference type="Gene3D" id="2.60.120.10">
    <property type="entry name" value="Jelly Rolls"/>
    <property type="match status" value="1"/>
</dbReference>
<dbReference type="GO" id="GO:0005829">
    <property type="term" value="C:cytosol"/>
    <property type="evidence" value="ECO:0007669"/>
    <property type="project" value="TreeGrafter"/>
</dbReference>
<dbReference type="AlphaFoldDB" id="A0A1H8K8I1"/>
<reference evidence="5 6" key="1">
    <citation type="submission" date="2016-10" db="EMBL/GenBank/DDBJ databases">
        <authorList>
            <person name="de Groot N.N."/>
        </authorList>
    </citation>
    <scope>NUCLEOTIDE SEQUENCE [LARGE SCALE GENOMIC DNA]</scope>
    <source>
        <strain evidence="5 6">Nl18</strain>
    </source>
</reference>
<keyword evidence="1" id="KW-0805">Transcription regulation</keyword>
<dbReference type="GO" id="GO:0003677">
    <property type="term" value="F:DNA binding"/>
    <property type="evidence" value="ECO:0007669"/>
    <property type="project" value="UniProtKB-KW"/>
</dbReference>
<dbReference type="InterPro" id="IPR018490">
    <property type="entry name" value="cNMP-bd_dom_sf"/>
</dbReference>
<keyword evidence="2" id="KW-0238">DNA-binding</keyword>
<dbReference type="Pfam" id="PF13545">
    <property type="entry name" value="HTH_Crp_2"/>
    <property type="match status" value="1"/>
</dbReference>
<dbReference type="PANTHER" id="PTHR24567:SF74">
    <property type="entry name" value="HTH-TYPE TRANSCRIPTIONAL REGULATOR ARCR"/>
    <property type="match status" value="1"/>
</dbReference>
<dbReference type="SMART" id="SM00100">
    <property type="entry name" value="cNMP"/>
    <property type="match status" value="1"/>
</dbReference>
<dbReference type="Gene3D" id="1.10.10.10">
    <property type="entry name" value="Winged helix-like DNA-binding domain superfamily/Winged helix DNA-binding domain"/>
    <property type="match status" value="1"/>
</dbReference>
<dbReference type="PANTHER" id="PTHR24567">
    <property type="entry name" value="CRP FAMILY TRANSCRIPTIONAL REGULATORY PROTEIN"/>
    <property type="match status" value="1"/>
</dbReference>
<dbReference type="SMART" id="SM00419">
    <property type="entry name" value="HTH_CRP"/>
    <property type="match status" value="1"/>
</dbReference>
<evidence type="ECO:0000259" key="4">
    <source>
        <dbReference type="PROSITE" id="PS51063"/>
    </source>
</evidence>